<feature type="compositionally biased region" description="Low complexity" evidence="1">
    <location>
        <begin position="171"/>
        <end position="187"/>
    </location>
</feature>
<dbReference type="InterPro" id="IPR041690">
    <property type="entry name" value="Cadherin_5"/>
</dbReference>
<dbReference type="SUPFAM" id="SSF49313">
    <property type="entry name" value="Cadherin-like"/>
    <property type="match status" value="7"/>
</dbReference>
<dbReference type="InterPro" id="IPR015919">
    <property type="entry name" value="Cadherin-like_sf"/>
</dbReference>
<dbReference type="Proteomes" id="UP001596108">
    <property type="component" value="Unassembled WGS sequence"/>
</dbReference>
<dbReference type="Pfam" id="PF17963">
    <property type="entry name" value="Big_9"/>
    <property type="match status" value="7"/>
</dbReference>
<evidence type="ECO:0000256" key="2">
    <source>
        <dbReference type="SAM" id="SignalP"/>
    </source>
</evidence>
<dbReference type="SMART" id="SM00635">
    <property type="entry name" value="BID_2"/>
    <property type="match status" value="3"/>
</dbReference>
<proteinExistence type="predicted"/>
<dbReference type="Gene3D" id="2.60.40.10">
    <property type="entry name" value="Immunoglobulins"/>
    <property type="match status" value="10"/>
</dbReference>
<dbReference type="NCBIfam" id="TIGR01965">
    <property type="entry name" value="VCBS_repeat"/>
    <property type="match status" value="3"/>
</dbReference>
<feature type="region of interest" description="Disordered" evidence="1">
    <location>
        <begin position="171"/>
        <end position="191"/>
    </location>
</feature>
<dbReference type="Gene3D" id="2.60.40.1080">
    <property type="match status" value="2"/>
</dbReference>
<dbReference type="Pfam" id="PF02368">
    <property type="entry name" value="Big_2"/>
    <property type="match status" value="1"/>
</dbReference>
<feature type="compositionally biased region" description="Low complexity" evidence="1">
    <location>
        <begin position="259"/>
        <end position="271"/>
    </location>
</feature>
<evidence type="ECO:0000313" key="4">
    <source>
        <dbReference type="EMBL" id="MFC5531640.1"/>
    </source>
</evidence>
<dbReference type="PANTHER" id="PTHR21559">
    <property type="entry name" value="DYSTROGLYCAN-RELATED"/>
    <property type="match status" value="1"/>
</dbReference>
<dbReference type="NCBIfam" id="NF012211">
    <property type="entry name" value="tand_rpt_95"/>
    <property type="match status" value="7"/>
</dbReference>
<dbReference type="CDD" id="cd11304">
    <property type="entry name" value="Cadherin_repeat"/>
    <property type="match status" value="1"/>
</dbReference>
<dbReference type="InterPro" id="IPR003343">
    <property type="entry name" value="Big_2"/>
</dbReference>
<evidence type="ECO:0000259" key="3">
    <source>
        <dbReference type="PROSITE" id="PS50268"/>
    </source>
</evidence>
<dbReference type="Pfam" id="PF05345">
    <property type="entry name" value="He_PIG"/>
    <property type="match status" value="7"/>
</dbReference>
<dbReference type="SMART" id="SM00736">
    <property type="entry name" value="CADG"/>
    <property type="match status" value="8"/>
</dbReference>
<dbReference type="RefSeq" id="WP_378113598.1">
    <property type="nucleotide sequence ID" value="NZ_JBHSNC010000055.1"/>
</dbReference>
<keyword evidence="5" id="KW-1185">Reference proteome</keyword>
<name>A0ABW0R5J9_9BACL</name>
<dbReference type="InterPro" id="IPR002126">
    <property type="entry name" value="Cadherin-like_dom"/>
</dbReference>
<organism evidence="4 5">
    <name type="scientific">Cohnella yongneupensis</name>
    <dbReference type="NCBI Taxonomy" id="425006"/>
    <lineage>
        <taxon>Bacteria</taxon>
        <taxon>Bacillati</taxon>
        <taxon>Bacillota</taxon>
        <taxon>Bacilli</taxon>
        <taxon>Bacillales</taxon>
        <taxon>Paenibacillaceae</taxon>
        <taxon>Cohnella</taxon>
    </lineage>
</organism>
<accession>A0ABW0R5J9</accession>
<comment type="caution">
    <text evidence="4">The sequence shown here is derived from an EMBL/GenBank/DDBJ whole genome shotgun (WGS) entry which is preliminary data.</text>
</comment>
<gene>
    <name evidence="4" type="ORF">ACFPQ4_19675</name>
</gene>
<feature type="domain" description="Cadherin" evidence="3">
    <location>
        <begin position="1596"/>
        <end position="1692"/>
    </location>
</feature>
<dbReference type="PANTHER" id="PTHR21559:SF21">
    <property type="entry name" value="DYSTROGLYCAN 1"/>
    <property type="match status" value="1"/>
</dbReference>
<feature type="compositionally biased region" description="Low complexity" evidence="1">
    <location>
        <begin position="278"/>
        <end position="287"/>
    </location>
</feature>
<protein>
    <submittedName>
        <fullName evidence="4">Ig-like domain-containing protein</fullName>
    </submittedName>
</protein>
<dbReference type="InterPro" id="IPR013783">
    <property type="entry name" value="Ig-like_fold"/>
</dbReference>
<dbReference type="Gene3D" id="2.60.40.3440">
    <property type="match status" value="3"/>
</dbReference>
<feature type="chain" id="PRO_5046085709" evidence="2">
    <location>
        <begin position="31"/>
        <end position="2163"/>
    </location>
</feature>
<feature type="signal peptide" evidence="2">
    <location>
        <begin position="1"/>
        <end position="30"/>
    </location>
</feature>
<reference evidence="5" key="1">
    <citation type="journal article" date="2019" name="Int. J. Syst. Evol. Microbiol.">
        <title>The Global Catalogue of Microorganisms (GCM) 10K type strain sequencing project: providing services to taxonomists for standard genome sequencing and annotation.</title>
        <authorList>
            <consortium name="The Broad Institute Genomics Platform"/>
            <consortium name="The Broad Institute Genome Sequencing Center for Infectious Disease"/>
            <person name="Wu L."/>
            <person name="Ma J."/>
        </authorList>
    </citation>
    <scope>NUCLEOTIDE SEQUENCE [LARGE SCALE GENOMIC DNA]</scope>
    <source>
        <strain evidence="5">CGMCC 1.18578</strain>
    </source>
</reference>
<dbReference type="PROSITE" id="PS50268">
    <property type="entry name" value="CADHERIN_2"/>
    <property type="match status" value="1"/>
</dbReference>
<dbReference type="InterPro" id="IPR010221">
    <property type="entry name" value="VCBS_dom"/>
</dbReference>
<dbReference type="EMBL" id="JBHSNC010000055">
    <property type="protein sequence ID" value="MFC5531640.1"/>
    <property type="molecule type" value="Genomic_DNA"/>
</dbReference>
<dbReference type="InterPro" id="IPR006644">
    <property type="entry name" value="Cadg"/>
</dbReference>
<evidence type="ECO:0000256" key="1">
    <source>
        <dbReference type="SAM" id="MobiDB-lite"/>
    </source>
</evidence>
<feature type="region of interest" description="Disordered" evidence="1">
    <location>
        <begin position="250"/>
        <end position="287"/>
    </location>
</feature>
<dbReference type="Pfam" id="PF17892">
    <property type="entry name" value="Cadherin_5"/>
    <property type="match status" value="1"/>
</dbReference>
<evidence type="ECO:0000313" key="5">
    <source>
        <dbReference type="Proteomes" id="UP001596108"/>
    </source>
</evidence>
<keyword evidence="2" id="KW-0732">Signal</keyword>
<sequence>MTSIRTSRVLISLLFAVGLAIVGFAGIASAAPPVPSATPGSGNVTVGSSIVLDNNSNGTVCYTTGSNTSIVAPSRNGTTPIAPTQCGSSNQGNATVTVSGTVGSQFVIKAGAFSIIDGNSAIQTFTYTIVAPTAAPTAYPGNNAILNDAANTIKLVSATSGATIYYTVGNTSGSTPSDPTTSSQSVTNGGTITLTGVDGNSTKVKAMAASAGASNSPVITFSYTFSNDSSVNTPTLAAGSAASGSVVSNNTNITINQNDSDTSTRTYYTTDGSMPSRTNNTGNTTNNSITLSLTGSPGQTVYVKAFNTRASRRDSDVLELQYKIYSIPTVASSAKNGTEDNSLSFGAADFTGNYADADGQSLNKIKITELPTAAQGLLKIGGSNASLNQEVTAANLGTITFAPAQNFNGDATFKWSASDGTNYSSTSATLTMSIAAVNDAPTITDITNKSTNEDTATSPAITFTVGDVETAAGSLTVSGSSSSQTLVPDANIVFGGSGASRTVTITPALNQNGSATISITVNDGTTSVSDTFLLTVNPVNDAPVAVADNGFSITEDGTLTTVIANSVLNNDSDVDGNTLTAVKVSNPSNGSVTLNANGTFTYTPAANFNGTDSFTYKANDGTVDSNVVSVTISVTAVNDAPVAVGDSGFSVAEDGTLTTAIADSVLNNDSDVDGNTLTAVKVSNPSNGSVTLNANGTFTYTPTANFNGTDSFTYNANDGTVDSNVVSVTISVTAVNDAPVAVADSGFSVAEDGTLTTAIADSVLNNDSDIDGNTLTAVKVSNPSNGSVTLNANGTFTYTPTANFNGTDSFTYNANDGAADSNVVSVTISVTAVNDAPVATNGDLTVEEDSSATGTLVVTDIDSASLIYSITQQPAHGTVVITNTATGAYKYTATDPNWTGGDSFKFKARDGAVGAPGALDSNEATVTVAYTAVNDAPTIAIALNDKNATEDAPFSFAIPAGTFADVDAGDHLTITVSGLPSWLTFAGGTLSGTPANADVGEAVITVAATDDSGATASDTFTITIANTNDAPTVAVELDDTNATEDVPFSFVIPAGTFADVDEGDHLTLTASGLPSWLTFNGSEFSGTPANADVGEAVITVTATDGSSATTSDTFTITIANANDAPTLATAIADQNATEDAPFSFAIPAGTFADVDAGDHLTLTASGLPSWLTFDGSTFSGTPVNADVGEAVITVTATDDSGAFVSDTFKITIANTNDAPTVAVELEDKNATEDAPFSFEIPVGTFADVDAGDHLTLTASGLPSWLTFNGSEFSGTPANADVGEAVITVTATDSSGATASDTFKITIANTNDTPMLATAIADQNATEDAPFSFAIPAGTFAEVDAGDHLTYTASGLPTWLTFDGSTFNGTPANENVGESVITVTATDDSGATVTDTFTITIANTNDAPTVAVELEDKNATEDAPFSFAIPAGTFADVDEGDHLTLTASGLPSWLTFDGSEFSGTPANADVGEAVITVTATDGSGATTSDTFTITIANTNDTPTLATAIADQNATEDAAFSFAIPAGTFADVDAGDHLTYSASGLPTWLTFDGSTFNGTPANEDVGESVITVTATDDSGATVTDTFKITVANTNDAPVATTGSLTVVEDLSASGTLAATDIDSASLTYSIVQQPGHGTVSITNAATGAYTYTATDLNWTGGDSFTFKATDSDGADSNVATVTVAYTPVNDAPVISKNGSGNIDFTPPIYLTVGASPLILDLSSKFSDVDGDSVTLNTVSSSISSVASVSINGSTSVRIIPVAGGTATITISVKDGHGGFDTATFSVTINGAPTVNGKINNQTLTVATGSKAVDISTKFSDPNGDPLTITAISSNPSLVTIDPLSSNTSIVLKPVATGTATITVTANDQKGGTVSTSFTVTVNNSAPVVNYTMPSVSVMLTESSKSVTVPADLFFDADNDALTFTVASDRTSVATVSIIGNEITIIPLSKGTAKVTVTANDGHGGTKATSFNVNVNTAPNVIPGHNVPDVTYTVAGGKQTISASDIFSDDDGDNLTLSAVTGSSDITVTVSGKNILVTPTHRTPIGTPALITVTANDGKGGTVTDEFYVTVVNSNPTARNVANKTVRVGKDITVNLSNTFADVDGDSLVLSVSTSSSNITASLNGTDLVIHGEAETTPGSDVLVTIVADDQAGGTVTTTLYVKVNP</sequence>